<dbReference type="Gene3D" id="1.20.140.10">
    <property type="entry name" value="Butyryl-CoA Dehydrogenase, subunit A, domain 3"/>
    <property type="match status" value="1"/>
</dbReference>
<keyword evidence="4" id="KW-0547">Nucleotide-binding</keyword>
<comment type="caution">
    <text evidence="17">The sequence shown here is derived from an EMBL/GenBank/DDBJ whole genome shotgun (WGS) entry which is preliminary data.</text>
</comment>
<keyword evidence="2" id="KW-0285">Flavoprotein</keyword>
<dbReference type="GO" id="GO:0018640">
    <property type="term" value="F:dibenzothiophene monooxygenase activity"/>
    <property type="evidence" value="ECO:0007669"/>
    <property type="project" value="RHEA"/>
</dbReference>
<feature type="domain" description="Acyl-CoA oxidase/dehydrogenase middle" evidence="14">
    <location>
        <begin position="167"/>
        <end position="243"/>
    </location>
</feature>
<dbReference type="GO" id="GO:0008470">
    <property type="term" value="F:3-methylbutanoyl-CoA dehydrogenase activity"/>
    <property type="evidence" value="ECO:0007669"/>
    <property type="project" value="TreeGrafter"/>
</dbReference>
<dbReference type="GO" id="GO:0006552">
    <property type="term" value="P:L-leucine catabolic process"/>
    <property type="evidence" value="ECO:0007669"/>
    <property type="project" value="TreeGrafter"/>
</dbReference>
<comment type="catalytic activity">
    <reaction evidence="12">
        <text>dibenzothiophene 5-oxide + FMNH2 + O2 = dibenzothiophene 5,5-dioxide + FMN + H2O + H(+)</text>
        <dbReference type="Rhea" id="RHEA:49080"/>
        <dbReference type="ChEBI" id="CHEBI:15377"/>
        <dbReference type="ChEBI" id="CHEBI:15378"/>
        <dbReference type="ChEBI" id="CHEBI:15379"/>
        <dbReference type="ChEBI" id="CHEBI:23683"/>
        <dbReference type="ChEBI" id="CHEBI:57618"/>
        <dbReference type="ChEBI" id="CHEBI:58210"/>
        <dbReference type="ChEBI" id="CHEBI:90356"/>
    </reaction>
</comment>
<dbReference type="Pfam" id="PF02771">
    <property type="entry name" value="Acyl-CoA_dh_N"/>
    <property type="match status" value="1"/>
</dbReference>
<evidence type="ECO:0000256" key="12">
    <source>
        <dbReference type="ARBA" id="ARBA00048445"/>
    </source>
</evidence>
<dbReference type="Gene3D" id="2.40.110.10">
    <property type="entry name" value="Butyryl-CoA Dehydrogenase, subunit A, domain 2"/>
    <property type="match status" value="1"/>
</dbReference>
<dbReference type="InterPro" id="IPR013107">
    <property type="entry name" value="Acyl-CoA_DH_C"/>
</dbReference>
<evidence type="ECO:0000313" key="18">
    <source>
        <dbReference type="Proteomes" id="UP000308917"/>
    </source>
</evidence>
<evidence type="ECO:0000256" key="10">
    <source>
        <dbReference type="ARBA" id="ARBA00034345"/>
    </source>
</evidence>
<evidence type="ECO:0000256" key="11">
    <source>
        <dbReference type="ARBA" id="ARBA00047859"/>
    </source>
</evidence>
<dbReference type="EC" id="1.14.14.21" evidence="9"/>
<dbReference type="SUPFAM" id="SSF47203">
    <property type="entry name" value="Acyl-CoA dehydrogenase C-terminal domain-like"/>
    <property type="match status" value="1"/>
</dbReference>
<evidence type="ECO:0000256" key="5">
    <source>
        <dbReference type="ARBA" id="ARBA00023002"/>
    </source>
</evidence>
<dbReference type="Gene3D" id="1.10.540.10">
    <property type="entry name" value="Acyl-CoA dehydrogenase/oxidase, N-terminal domain"/>
    <property type="match status" value="1"/>
</dbReference>
<name>A0A4V4GR62_9BURK</name>
<evidence type="ECO:0000313" key="17">
    <source>
        <dbReference type="EMBL" id="THT99945.1"/>
    </source>
</evidence>
<comment type="catalytic activity">
    <reaction evidence="11">
        <text>dibenzothiophene + FMNH2 + O2 = dibenzothiophene 5-oxide + FMN + H2O + H(+)</text>
        <dbReference type="Rhea" id="RHEA:49076"/>
        <dbReference type="ChEBI" id="CHEBI:15377"/>
        <dbReference type="ChEBI" id="CHEBI:15378"/>
        <dbReference type="ChEBI" id="CHEBI:15379"/>
        <dbReference type="ChEBI" id="CHEBI:23681"/>
        <dbReference type="ChEBI" id="CHEBI:23683"/>
        <dbReference type="ChEBI" id="CHEBI:57618"/>
        <dbReference type="ChEBI" id="CHEBI:58210"/>
    </reaction>
</comment>
<comment type="pathway">
    <text evidence="7">Sulfur metabolism; dibenzothiophene degradation.</text>
</comment>
<keyword evidence="18" id="KW-1185">Reference proteome</keyword>
<evidence type="ECO:0000256" key="7">
    <source>
        <dbReference type="ARBA" id="ARBA00034307"/>
    </source>
</evidence>
<organism evidence="17 18">
    <name type="scientific">Lampropedia puyangensis</name>
    <dbReference type="NCBI Taxonomy" id="1330072"/>
    <lineage>
        <taxon>Bacteria</taxon>
        <taxon>Pseudomonadati</taxon>
        <taxon>Pseudomonadota</taxon>
        <taxon>Betaproteobacteria</taxon>
        <taxon>Burkholderiales</taxon>
        <taxon>Comamonadaceae</taxon>
        <taxon>Lampropedia</taxon>
    </lineage>
</organism>
<dbReference type="Pfam" id="PF08028">
    <property type="entry name" value="Acyl-CoA_dh_2"/>
    <property type="match status" value="1"/>
</dbReference>
<evidence type="ECO:0000256" key="1">
    <source>
        <dbReference type="ARBA" id="ARBA00004496"/>
    </source>
</evidence>
<evidence type="ECO:0000256" key="6">
    <source>
        <dbReference type="ARBA" id="ARBA00023033"/>
    </source>
</evidence>
<dbReference type="RefSeq" id="WP_136573907.1">
    <property type="nucleotide sequence ID" value="NZ_STFG01000012.1"/>
</dbReference>
<proteinExistence type="inferred from homology"/>
<keyword evidence="3" id="KW-0288">FMN</keyword>
<dbReference type="InterPro" id="IPR006091">
    <property type="entry name" value="Acyl-CoA_Oxase/DH_mid-dom"/>
</dbReference>
<dbReference type="PANTHER" id="PTHR43884">
    <property type="entry name" value="ACYL-COA DEHYDROGENASE"/>
    <property type="match status" value="1"/>
</dbReference>
<dbReference type="EMBL" id="STFG01000012">
    <property type="protein sequence ID" value="THT99945.1"/>
    <property type="molecule type" value="Genomic_DNA"/>
</dbReference>
<gene>
    <name evidence="17" type="ORF">E9531_11485</name>
</gene>
<accession>A0A4V4GR62</accession>
<evidence type="ECO:0000256" key="2">
    <source>
        <dbReference type="ARBA" id="ARBA00022630"/>
    </source>
</evidence>
<evidence type="ECO:0000256" key="8">
    <source>
        <dbReference type="ARBA" id="ARBA00034317"/>
    </source>
</evidence>
<evidence type="ECO:0000259" key="16">
    <source>
        <dbReference type="Pfam" id="PF08028"/>
    </source>
</evidence>
<comment type="catalytic activity">
    <reaction evidence="13">
        <text>dibenzothiophene + 2 FMNH2 + 2 O2 = dibenzothiophene 5,5-dioxide + 2 FMN + 2 H2O + 2 H(+)</text>
        <dbReference type="Rhea" id="RHEA:49072"/>
        <dbReference type="ChEBI" id="CHEBI:15377"/>
        <dbReference type="ChEBI" id="CHEBI:15378"/>
        <dbReference type="ChEBI" id="CHEBI:15379"/>
        <dbReference type="ChEBI" id="CHEBI:23681"/>
        <dbReference type="ChEBI" id="CHEBI:57618"/>
        <dbReference type="ChEBI" id="CHEBI:58210"/>
        <dbReference type="ChEBI" id="CHEBI:90356"/>
        <dbReference type="EC" id="1.14.14.21"/>
    </reaction>
</comment>
<dbReference type="InterPro" id="IPR013786">
    <property type="entry name" value="AcylCoA_DH/ox_N"/>
</dbReference>
<dbReference type="InterPro" id="IPR046373">
    <property type="entry name" value="Acyl-CoA_Oxase/DH_mid-dom_sf"/>
</dbReference>
<dbReference type="SUPFAM" id="SSF56645">
    <property type="entry name" value="Acyl-CoA dehydrogenase NM domain-like"/>
    <property type="match status" value="1"/>
</dbReference>
<dbReference type="Proteomes" id="UP000308917">
    <property type="component" value="Unassembled WGS sequence"/>
</dbReference>
<dbReference type="InterPro" id="IPR036250">
    <property type="entry name" value="AcylCo_DH-like_C"/>
</dbReference>
<sequence length="427" mass="46276">MSEPTLQFSSTAAAVVHNSFRQVVAPVAAPAQRPHHIASEAEALALAQHYAAQWAPTALQRDRDRLLPWAEIETYSNSGLWGITVPKAYGGLQVRNATLAQVIATIAAADGSLGHIPQNHFYALEVLRVGGSDAQQRFFFDRVLAGERFGNALSEIGHRDHKRRTRLEQAPAGWVLNGEKFYCTGALFAHWIPVQAMQWTGDTEPISVMVFVPRDAVGVTVTDDWDGMGQRVTGSGSVSLQNVQIKPEWIVPFQVSFDTPTTIGPVAQIMHAAIDLGIGEGALQASLPFIREHARPWIDAHVSQASEDPLTLQALGQVDVRLHAARAMLLRGAAITDAAQAAPTEASVAAASVAVAQARALCHSAGLLAANKLLELGGTSATFSQWGFDRYWRNVRTHTLHDPVRWKWHAIGNYTLNGVIPPRYGAL</sequence>
<feature type="domain" description="Acyl-CoA dehydrogenase C-terminal" evidence="16">
    <location>
        <begin position="269"/>
        <end position="402"/>
    </location>
</feature>
<dbReference type="InterPro" id="IPR009100">
    <property type="entry name" value="AcylCoA_DH/oxidase_NM_dom_sf"/>
</dbReference>
<dbReference type="GO" id="GO:0005737">
    <property type="term" value="C:cytoplasm"/>
    <property type="evidence" value="ECO:0007669"/>
    <property type="project" value="UniProtKB-SubCell"/>
</dbReference>
<evidence type="ECO:0000256" key="9">
    <source>
        <dbReference type="ARBA" id="ARBA00034328"/>
    </source>
</evidence>
<dbReference type="OrthoDB" id="6184213at2"/>
<evidence type="ECO:0000256" key="4">
    <source>
        <dbReference type="ARBA" id="ARBA00022741"/>
    </source>
</evidence>
<dbReference type="NCBIfam" id="TIGR04022">
    <property type="entry name" value="sulfur_SfnB"/>
    <property type="match status" value="1"/>
</dbReference>
<dbReference type="Pfam" id="PF02770">
    <property type="entry name" value="Acyl-CoA_dh_M"/>
    <property type="match status" value="1"/>
</dbReference>
<dbReference type="PIRSF" id="PIRSF016578">
    <property type="entry name" value="HsaA"/>
    <property type="match status" value="1"/>
</dbReference>
<evidence type="ECO:0000259" key="14">
    <source>
        <dbReference type="Pfam" id="PF02770"/>
    </source>
</evidence>
<dbReference type="AlphaFoldDB" id="A0A4V4GR62"/>
<evidence type="ECO:0000256" key="3">
    <source>
        <dbReference type="ARBA" id="ARBA00022643"/>
    </source>
</evidence>
<feature type="domain" description="Acyl-CoA dehydrogenase/oxidase N-terminal" evidence="15">
    <location>
        <begin position="50"/>
        <end position="147"/>
    </location>
</feature>
<evidence type="ECO:0000256" key="13">
    <source>
        <dbReference type="ARBA" id="ARBA00049456"/>
    </source>
</evidence>
<keyword evidence="6" id="KW-0503">Monooxygenase</keyword>
<dbReference type="InterPro" id="IPR023922">
    <property type="entry name" value="S04_starv_induced_SfnB"/>
</dbReference>
<evidence type="ECO:0000259" key="15">
    <source>
        <dbReference type="Pfam" id="PF02771"/>
    </source>
</evidence>
<comment type="subcellular location">
    <subcellularLocation>
        <location evidence="1">Cytoplasm</location>
    </subcellularLocation>
</comment>
<reference evidence="17 18" key="1">
    <citation type="journal article" date="2015" name="Antonie Van Leeuwenhoek">
        <title>Lampropedia puyangensis sp. nov., isolated from symptomatic bark of Populus ? euramericana canker and emended description of Lampropedia hyalina (Ehrenberg 1832) Lee et al. 2004.</title>
        <authorList>
            <person name="Li Y."/>
            <person name="Wang T."/>
            <person name="Piao C.G."/>
            <person name="Wang L.F."/>
            <person name="Tian G.Z."/>
            <person name="Zhu T.H."/>
            <person name="Guo M.W."/>
        </authorList>
    </citation>
    <scope>NUCLEOTIDE SEQUENCE [LARGE SCALE GENOMIC DNA]</scope>
    <source>
        <strain evidence="17 18">2-bin</strain>
    </source>
</reference>
<dbReference type="InterPro" id="IPR037069">
    <property type="entry name" value="AcylCoA_DH/ox_N_sf"/>
</dbReference>
<dbReference type="GO" id="GO:0050660">
    <property type="term" value="F:flavin adenine dinucleotide binding"/>
    <property type="evidence" value="ECO:0007669"/>
    <property type="project" value="InterPro"/>
</dbReference>
<keyword evidence="5 17" id="KW-0560">Oxidoreductase</keyword>
<dbReference type="PANTHER" id="PTHR43884:SF12">
    <property type="entry name" value="ISOVALERYL-COA DEHYDROGENASE, MITOCHONDRIAL-RELATED"/>
    <property type="match status" value="1"/>
</dbReference>
<protein>
    <recommendedName>
        <fullName evidence="10">Dibenzothiophene monooxygenase</fullName>
        <ecNumber evidence="9">1.14.14.21</ecNumber>
    </recommendedName>
</protein>
<comment type="similarity">
    <text evidence="8">Belongs to the DszC flavin monooxygenase family.</text>
</comment>